<feature type="compositionally biased region" description="Low complexity" evidence="1">
    <location>
        <begin position="1"/>
        <end position="13"/>
    </location>
</feature>
<dbReference type="InterPro" id="IPR039926">
    <property type="entry name" value="Egg_app_1"/>
</dbReference>
<keyword evidence="4" id="KW-1185">Reference proteome</keyword>
<gene>
    <name evidence="3" type="ORF">PRUPE_1G291000</name>
</gene>
<feature type="transmembrane region" description="Helical" evidence="2">
    <location>
        <begin position="35"/>
        <end position="56"/>
    </location>
</feature>
<dbReference type="AlphaFoldDB" id="A0A251R4X6"/>
<evidence type="ECO:0000256" key="1">
    <source>
        <dbReference type="SAM" id="MobiDB-lite"/>
    </source>
</evidence>
<name>A0A251R4X6_PRUPE</name>
<evidence type="ECO:0000313" key="3">
    <source>
        <dbReference type="EMBL" id="ONI31084.1"/>
    </source>
</evidence>
<protein>
    <submittedName>
        <fullName evidence="3">Uncharacterized protein</fullName>
    </submittedName>
</protein>
<organism evidence="3 4">
    <name type="scientific">Prunus persica</name>
    <name type="common">Peach</name>
    <name type="synonym">Amygdalus persica</name>
    <dbReference type="NCBI Taxonomy" id="3760"/>
    <lineage>
        <taxon>Eukaryota</taxon>
        <taxon>Viridiplantae</taxon>
        <taxon>Streptophyta</taxon>
        <taxon>Embryophyta</taxon>
        <taxon>Tracheophyta</taxon>
        <taxon>Spermatophyta</taxon>
        <taxon>Magnoliopsida</taxon>
        <taxon>eudicotyledons</taxon>
        <taxon>Gunneridae</taxon>
        <taxon>Pentapetalae</taxon>
        <taxon>rosids</taxon>
        <taxon>fabids</taxon>
        <taxon>Rosales</taxon>
        <taxon>Rosaceae</taxon>
        <taxon>Amygdaloideae</taxon>
        <taxon>Amygdaleae</taxon>
        <taxon>Prunus</taxon>
    </lineage>
</organism>
<sequence>MGANESRGSSSSRNNKERDENAVDLCNHEVDVSNLVIAAVAVAGLAVLGYGLSGLFSGSGQRRTMKAPGRDSRIFRDDFERNPSAYFRDLRK</sequence>
<proteinExistence type="predicted"/>
<dbReference type="EMBL" id="CM007651">
    <property type="protein sequence ID" value="ONI31084.1"/>
    <property type="molecule type" value="Genomic_DNA"/>
</dbReference>
<keyword evidence="2" id="KW-0472">Membrane</keyword>
<keyword evidence="2" id="KW-0812">Transmembrane</keyword>
<dbReference type="Gramene" id="ONI31084">
    <property type="protein sequence ID" value="ONI31084"/>
    <property type="gene ID" value="PRUPE_1G291000"/>
</dbReference>
<dbReference type="PANTHER" id="PTHR33333:SF32">
    <property type="entry name" value="PSAD1"/>
    <property type="match status" value="1"/>
</dbReference>
<reference evidence="3 4" key="1">
    <citation type="journal article" date="2013" name="Nat. Genet.">
        <title>The high-quality draft genome of peach (Prunus persica) identifies unique patterns of genetic diversity, domestication and genome evolution.</title>
        <authorList>
            <consortium name="International Peach Genome Initiative"/>
            <person name="Verde I."/>
            <person name="Abbott A.G."/>
            <person name="Scalabrin S."/>
            <person name="Jung S."/>
            <person name="Shu S."/>
            <person name="Marroni F."/>
            <person name="Zhebentyayeva T."/>
            <person name="Dettori M.T."/>
            <person name="Grimwood J."/>
            <person name="Cattonaro F."/>
            <person name="Zuccolo A."/>
            <person name="Rossini L."/>
            <person name="Jenkins J."/>
            <person name="Vendramin E."/>
            <person name="Meisel L.A."/>
            <person name="Decroocq V."/>
            <person name="Sosinski B."/>
            <person name="Prochnik S."/>
            <person name="Mitros T."/>
            <person name="Policriti A."/>
            <person name="Cipriani G."/>
            <person name="Dondini L."/>
            <person name="Ficklin S."/>
            <person name="Goodstein D.M."/>
            <person name="Xuan P."/>
            <person name="Del Fabbro C."/>
            <person name="Aramini V."/>
            <person name="Copetti D."/>
            <person name="Gonzalez S."/>
            <person name="Horner D.S."/>
            <person name="Falchi R."/>
            <person name="Lucas S."/>
            <person name="Mica E."/>
            <person name="Maldonado J."/>
            <person name="Lazzari B."/>
            <person name="Bielenberg D."/>
            <person name="Pirona R."/>
            <person name="Miculan M."/>
            <person name="Barakat A."/>
            <person name="Testolin R."/>
            <person name="Stella A."/>
            <person name="Tartarini S."/>
            <person name="Tonutti P."/>
            <person name="Arus P."/>
            <person name="Orellana A."/>
            <person name="Wells C."/>
            <person name="Main D."/>
            <person name="Vizzotto G."/>
            <person name="Silva H."/>
            <person name="Salamini F."/>
            <person name="Schmutz J."/>
            <person name="Morgante M."/>
            <person name="Rokhsar D.S."/>
        </authorList>
    </citation>
    <scope>NUCLEOTIDE SEQUENCE [LARGE SCALE GENOMIC DNA]</scope>
    <source>
        <strain evidence="4">cv. Nemared</strain>
    </source>
</reference>
<evidence type="ECO:0000256" key="2">
    <source>
        <dbReference type="SAM" id="Phobius"/>
    </source>
</evidence>
<dbReference type="Proteomes" id="UP000006882">
    <property type="component" value="Chromosome G1"/>
</dbReference>
<keyword evidence="2" id="KW-1133">Transmembrane helix</keyword>
<accession>A0A251R4X6</accession>
<dbReference type="PANTHER" id="PTHR33333">
    <property type="entry name" value="ERYTHROCYTE MEMBRANE PROTEIN 1-LIKE"/>
    <property type="match status" value="1"/>
</dbReference>
<feature type="region of interest" description="Disordered" evidence="1">
    <location>
        <begin position="1"/>
        <end position="20"/>
    </location>
</feature>
<evidence type="ECO:0000313" key="4">
    <source>
        <dbReference type="Proteomes" id="UP000006882"/>
    </source>
</evidence>